<dbReference type="Pfam" id="PF00011">
    <property type="entry name" value="HSP20"/>
    <property type="match status" value="1"/>
</dbReference>
<protein>
    <submittedName>
        <fullName evidence="4">Heat-shock protein Hsp20</fullName>
    </submittedName>
</protein>
<keyword evidence="5" id="KW-1185">Reference proteome</keyword>
<evidence type="ECO:0000256" key="1">
    <source>
        <dbReference type="PROSITE-ProRule" id="PRU00285"/>
    </source>
</evidence>
<accession>A0A2W2C410</accession>
<sequence>MSTTLVPFADVDRLFRTFWDAPVAAGSVKGFAPAADLAREGDDLVARFDLPGVDPEKDVTVEVEGRKLVVRGERHDTRDENANGRRVREVRYGSFRRTVALPVAADPSAVSASYDAGVLTVTVAGVYAGTSPTRIEVQRAA</sequence>
<dbReference type="AlphaFoldDB" id="A0A2W2C410"/>
<dbReference type="RefSeq" id="WP_111257509.1">
    <property type="nucleotide sequence ID" value="NZ_POTW01000086.1"/>
</dbReference>
<dbReference type="PROSITE" id="PS01031">
    <property type="entry name" value="SHSP"/>
    <property type="match status" value="1"/>
</dbReference>
<proteinExistence type="inferred from homology"/>
<dbReference type="InterPro" id="IPR031107">
    <property type="entry name" value="Small_HSP"/>
</dbReference>
<evidence type="ECO:0000259" key="3">
    <source>
        <dbReference type="PROSITE" id="PS01031"/>
    </source>
</evidence>
<dbReference type="Gene3D" id="2.60.40.790">
    <property type="match status" value="1"/>
</dbReference>
<feature type="domain" description="SHSP" evidence="3">
    <location>
        <begin position="25"/>
        <end position="140"/>
    </location>
</feature>
<evidence type="ECO:0000313" key="5">
    <source>
        <dbReference type="Proteomes" id="UP000248764"/>
    </source>
</evidence>
<comment type="similarity">
    <text evidence="1 2">Belongs to the small heat shock protein (HSP20) family.</text>
</comment>
<gene>
    <name evidence="4" type="ORF">C1I92_25805</name>
</gene>
<dbReference type="PANTHER" id="PTHR11527">
    <property type="entry name" value="HEAT-SHOCK PROTEIN 20 FAMILY MEMBER"/>
    <property type="match status" value="1"/>
</dbReference>
<evidence type="ECO:0000256" key="2">
    <source>
        <dbReference type="RuleBase" id="RU003616"/>
    </source>
</evidence>
<organism evidence="4 5">
    <name type="scientific">Jiangella anatolica</name>
    <dbReference type="NCBI Taxonomy" id="2670374"/>
    <lineage>
        <taxon>Bacteria</taxon>
        <taxon>Bacillati</taxon>
        <taxon>Actinomycetota</taxon>
        <taxon>Actinomycetes</taxon>
        <taxon>Jiangellales</taxon>
        <taxon>Jiangellaceae</taxon>
        <taxon>Jiangella</taxon>
    </lineage>
</organism>
<evidence type="ECO:0000313" key="4">
    <source>
        <dbReference type="EMBL" id="PZF80486.1"/>
    </source>
</evidence>
<dbReference type="SUPFAM" id="SSF49764">
    <property type="entry name" value="HSP20-like chaperones"/>
    <property type="match status" value="1"/>
</dbReference>
<dbReference type="InterPro" id="IPR002068">
    <property type="entry name" value="A-crystallin/Hsp20_dom"/>
</dbReference>
<dbReference type="Proteomes" id="UP000248764">
    <property type="component" value="Unassembled WGS sequence"/>
</dbReference>
<name>A0A2W2C410_9ACTN</name>
<dbReference type="InterPro" id="IPR008978">
    <property type="entry name" value="HSP20-like_chaperone"/>
</dbReference>
<dbReference type="EMBL" id="POTW01000086">
    <property type="protein sequence ID" value="PZF80486.1"/>
    <property type="molecule type" value="Genomic_DNA"/>
</dbReference>
<comment type="caution">
    <text evidence="4">The sequence shown here is derived from an EMBL/GenBank/DDBJ whole genome shotgun (WGS) entry which is preliminary data.</text>
</comment>
<dbReference type="CDD" id="cd06464">
    <property type="entry name" value="ACD_sHsps-like"/>
    <property type="match status" value="1"/>
</dbReference>
<reference evidence="4 5" key="1">
    <citation type="submission" date="2018-01" db="EMBL/GenBank/DDBJ databases">
        <title>Draft genome sequence of Jiangella sp. GTF31.</title>
        <authorList>
            <person name="Sahin N."/>
            <person name="Ay H."/>
            <person name="Saygin H."/>
        </authorList>
    </citation>
    <scope>NUCLEOTIDE SEQUENCE [LARGE SCALE GENOMIC DNA]</scope>
    <source>
        <strain evidence="4 5">GTF31</strain>
    </source>
</reference>